<proteinExistence type="predicted"/>
<dbReference type="PANTHER" id="PTHR14097:SF7">
    <property type="entry name" value="OXIDOREDUCTASE HTATIP2"/>
    <property type="match status" value="1"/>
</dbReference>
<evidence type="ECO:0000259" key="1">
    <source>
        <dbReference type="Pfam" id="PF13460"/>
    </source>
</evidence>
<dbReference type="Proteomes" id="UP000002943">
    <property type="component" value="Unassembled WGS sequence"/>
</dbReference>
<organism evidence="2 3">
    <name type="scientific">Vibrio caribbeanicus ATCC BAA-2122</name>
    <dbReference type="NCBI Taxonomy" id="796620"/>
    <lineage>
        <taxon>Bacteria</taxon>
        <taxon>Pseudomonadati</taxon>
        <taxon>Pseudomonadota</taxon>
        <taxon>Gammaproteobacteria</taxon>
        <taxon>Vibrionales</taxon>
        <taxon>Vibrionaceae</taxon>
        <taxon>Vibrio</taxon>
    </lineage>
</organism>
<dbReference type="InterPro" id="IPR036291">
    <property type="entry name" value="NAD(P)-bd_dom_sf"/>
</dbReference>
<dbReference type="SUPFAM" id="SSF51735">
    <property type="entry name" value="NAD(P)-binding Rossmann-fold domains"/>
    <property type="match status" value="1"/>
</dbReference>
<reference evidence="2 3" key="1">
    <citation type="journal article" date="2012" name="Int. J. Syst. Evol. Microbiol.">
        <title>Vibrio caribbeanicus sp. nov., isolated from the marine sponge Scleritoderma cyanea.</title>
        <authorList>
            <person name="Hoffmann M."/>
            <person name="Monday S.R."/>
            <person name="Allard M.W."/>
            <person name="Strain E.A."/>
            <person name="Whittaker P."/>
            <person name="Naum M."/>
            <person name="McCarthy P.J."/>
            <person name="Lopez J.V."/>
            <person name="Fischer M."/>
            <person name="Brown E.W."/>
        </authorList>
    </citation>
    <scope>NUCLEOTIDE SEQUENCE [LARGE SCALE GENOMIC DNA]</scope>
    <source>
        <strain evidence="2 3">ATCC BAA-2122</strain>
    </source>
</reference>
<dbReference type="eggNOG" id="COG0702">
    <property type="taxonomic scope" value="Bacteria"/>
</dbReference>
<evidence type="ECO:0000313" key="2">
    <source>
        <dbReference type="EMBL" id="EFP95335.1"/>
    </source>
</evidence>
<dbReference type="AlphaFoldDB" id="E3BNB6"/>
<accession>E3BNB6</accession>
<dbReference type="STRING" id="796620.VIBC2010_14909"/>
<sequence length="228" mass="25650">MLDNQKQINVITAGNTGLIGNELTKQLLDSENLEHLYVLSRAQLPFFHPKLQVFESPQLHAPEWDEAMPKPDYGFICLGTTKRQVESAYAFEQIDIELVYNVAKTMKALGVKNLAVVSSYGASKMSFSHYLRCKGRMEEKVTSLGFSKLVFVRPGPLKGLREKTRRDEMLIQKITKHIEPLMIGPLANLIPIDADDVASAMQKSLFELDASHLNILTSIAMRNMLQDT</sequence>
<keyword evidence="3" id="KW-1185">Reference proteome</keyword>
<dbReference type="Pfam" id="PF13460">
    <property type="entry name" value="NAD_binding_10"/>
    <property type="match status" value="1"/>
</dbReference>
<gene>
    <name evidence="2" type="ORF">VIBC2010_14909</name>
</gene>
<evidence type="ECO:0000313" key="3">
    <source>
        <dbReference type="Proteomes" id="UP000002943"/>
    </source>
</evidence>
<dbReference type="OrthoDB" id="9798632at2"/>
<dbReference type="InterPro" id="IPR016040">
    <property type="entry name" value="NAD(P)-bd_dom"/>
</dbReference>
<comment type="caution">
    <text evidence="2">The sequence shown here is derived from an EMBL/GenBank/DDBJ whole genome shotgun (WGS) entry which is preliminary data.</text>
</comment>
<dbReference type="Gene3D" id="3.40.50.720">
    <property type="entry name" value="NAD(P)-binding Rossmann-like Domain"/>
    <property type="match status" value="1"/>
</dbReference>
<dbReference type="PANTHER" id="PTHR14097">
    <property type="entry name" value="OXIDOREDUCTASE HTATIP2"/>
    <property type="match status" value="1"/>
</dbReference>
<name>E3BNB6_9VIBR</name>
<feature type="domain" description="NAD(P)-binding" evidence="1">
    <location>
        <begin position="14"/>
        <end position="159"/>
    </location>
</feature>
<dbReference type="EMBL" id="AEIU01000096">
    <property type="protein sequence ID" value="EFP95335.1"/>
    <property type="molecule type" value="Genomic_DNA"/>
</dbReference>
<dbReference type="RefSeq" id="WP_009602691.1">
    <property type="nucleotide sequence ID" value="NZ_AEIU01000096.1"/>
</dbReference>
<protein>
    <recommendedName>
        <fullName evidence="1">NAD(P)-binding domain-containing protein</fullName>
    </recommendedName>
</protein>